<dbReference type="Proteomes" id="UP000301309">
    <property type="component" value="Unassembled WGS sequence"/>
</dbReference>
<evidence type="ECO:0000313" key="3">
    <source>
        <dbReference type="Proteomes" id="UP000301309"/>
    </source>
</evidence>
<keyword evidence="3" id="KW-1185">Reference proteome</keyword>
<feature type="region of interest" description="Disordered" evidence="1">
    <location>
        <begin position="1"/>
        <end position="20"/>
    </location>
</feature>
<sequence length="163" mass="17366">MTDPHGTEPDATTGQRPYPQLSDTELTERIRSGAPTALPATQELRERHLSAVLSYARLCGRTRADADQLTDLSFGLAAQETCRGIDPWGPWRHHLLLLVQRVAATWAEGGRGSGWIPRSPSGSATVASPRAVRPDSRGRGSVRPCSAASSPSRRAPATSCGTA</sequence>
<gene>
    <name evidence="2" type="ORF">SVIO_013760</name>
</gene>
<accession>A0A4D4KYA5</accession>
<dbReference type="EMBL" id="BJHW01000001">
    <property type="protein sequence ID" value="GDY50753.1"/>
    <property type="molecule type" value="Genomic_DNA"/>
</dbReference>
<protein>
    <recommendedName>
        <fullName evidence="4">RNA polymerase sigma-70 region 2 domain-containing protein</fullName>
    </recommendedName>
</protein>
<evidence type="ECO:0000256" key="1">
    <source>
        <dbReference type="SAM" id="MobiDB-lite"/>
    </source>
</evidence>
<comment type="caution">
    <text evidence="2">The sequence shown here is derived from an EMBL/GenBank/DDBJ whole genome shotgun (WGS) entry which is preliminary data.</text>
</comment>
<evidence type="ECO:0008006" key="4">
    <source>
        <dbReference type="Google" id="ProtNLM"/>
    </source>
</evidence>
<proteinExistence type="predicted"/>
<reference evidence="2 3" key="1">
    <citation type="journal article" date="2020" name="Int. J. Syst. Evol. Microbiol.">
        <title>Reclassification of Streptomyces castelarensis and Streptomyces sporoclivatus as later heterotypic synonyms of Streptomyces antimycoticus.</title>
        <authorList>
            <person name="Komaki H."/>
            <person name="Tamura T."/>
        </authorList>
    </citation>
    <scope>NUCLEOTIDE SEQUENCE [LARGE SCALE GENOMIC DNA]</scope>
    <source>
        <strain evidence="2 3">NBRC 13459</strain>
    </source>
</reference>
<dbReference type="OrthoDB" id="3884309at2"/>
<dbReference type="AlphaFoldDB" id="A0A4D4KYA5"/>
<organism evidence="2 3">
    <name type="scientific">Streptomyces violaceusniger</name>
    <dbReference type="NCBI Taxonomy" id="68280"/>
    <lineage>
        <taxon>Bacteria</taxon>
        <taxon>Bacillati</taxon>
        <taxon>Actinomycetota</taxon>
        <taxon>Actinomycetes</taxon>
        <taxon>Kitasatosporales</taxon>
        <taxon>Streptomycetaceae</taxon>
        <taxon>Streptomyces</taxon>
        <taxon>Streptomyces violaceusniger group</taxon>
    </lineage>
</organism>
<evidence type="ECO:0000313" key="2">
    <source>
        <dbReference type="EMBL" id="GDY50753.1"/>
    </source>
</evidence>
<feature type="region of interest" description="Disordered" evidence="1">
    <location>
        <begin position="110"/>
        <end position="163"/>
    </location>
</feature>
<name>A0A4D4KYA5_STRVO</name>
<feature type="compositionally biased region" description="Low complexity" evidence="1">
    <location>
        <begin position="143"/>
        <end position="157"/>
    </location>
</feature>